<keyword evidence="5 11" id="KW-0479">Metal-binding</keyword>
<dbReference type="InterPro" id="IPR002401">
    <property type="entry name" value="Cyt_P450_E_grp-I"/>
</dbReference>
<name>A0A2Z7D8L4_9LAMI</name>
<dbReference type="PRINTS" id="PR00463">
    <property type="entry name" value="EP450I"/>
</dbReference>
<evidence type="ECO:0000256" key="3">
    <source>
        <dbReference type="ARBA" id="ARBA00022617"/>
    </source>
</evidence>
<keyword evidence="10 13" id="KW-0472">Membrane</keyword>
<accession>A0A2Z7D8L4</accession>
<dbReference type="Proteomes" id="UP000250235">
    <property type="component" value="Unassembled WGS sequence"/>
</dbReference>
<evidence type="ECO:0000256" key="13">
    <source>
        <dbReference type="SAM" id="Phobius"/>
    </source>
</evidence>
<comment type="cofactor">
    <cofactor evidence="11">
        <name>heme</name>
        <dbReference type="ChEBI" id="CHEBI:30413"/>
    </cofactor>
</comment>
<dbReference type="Gene3D" id="1.10.630.10">
    <property type="entry name" value="Cytochrome P450"/>
    <property type="match status" value="1"/>
</dbReference>
<evidence type="ECO:0000256" key="6">
    <source>
        <dbReference type="ARBA" id="ARBA00022989"/>
    </source>
</evidence>
<dbReference type="EMBL" id="KQ990155">
    <property type="protein sequence ID" value="KZV53588.1"/>
    <property type="molecule type" value="Genomic_DNA"/>
</dbReference>
<dbReference type="GO" id="GO:0004497">
    <property type="term" value="F:monooxygenase activity"/>
    <property type="evidence" value="ECO:0007669"/>
    <property type="project" value="UniProtKB-KW"/>
</dbReference>
<gene>
    <name evidence="14" type="ORF">F511_40508</name>
</gene>
<keyword evidence="3 11" id="KW-0349">Heme</keyword>
<dbReference type="FunFam" id="1.10.630.10:FF:000007">
    <property type="entry name" value="Cytochrome P450 76C4"/>
    <property type="match status" value="1"/>
</dbReference>
<feature type="binding site" description="axial binding residue" evidence="11">
    <location>
        <position position="447"/>
    </location>
    <ligand>
        <name>heme</name>
        <dbReference type="ChEBI" id="CHEBI:30413"/>
    </ligand>
    <ligandPart>
        <name>Fe</name>
        <dbReference type="ChEBI" id="CHEBI:18248"/>
    </ligandPart>
</feature>
<comment type="similarity">
    <text evidence="2 12">Belongs to the cytochrome P450 family.</text>
</comment>
<dbReference type="GO" id="GO:0020037">
    <property type="term" value="F:heme binding"/>
    <property type="evidence" value="ECO:0007669"/>
    <property type="project" value="InterPro"/>
</dbReference>
<evidence type="ECO:0000256" key="2">
    <source>
        <dbReference type="ARBA" id="ARBA00010617"/>
    </source>
</evidence>
<dbReference type="OrthoDB" id="2789670at2759"/>
<evidence type="ECO:0000313" key="15">
    <source>
        <dbReference type="Proteomes" id="UP000250235"/>
    </source>
</evidence>
<evidence type="ECO:0000256" key="11">
    <source>
        <dbReference type="PIRSR" id="PIRSR602401-1"/>
    </source>
</evidence>
<dbReference type="SUPFAM" id="SSF48264">
    <property type="entry name" value="Cytochrome P450"/>
    <property type="match status" value="1"/>
</dbReference>
<organism evidence="14 15">
    <name type="scientific">Dorcoceras hygrometricum</name>
    <dbReference type="NCBI Taxonomy" id="472368"/>
    <lineage>
        <taxon>Eukaryota</taxon>
        <taxon>Viridiplantae</taxon>
        <taxon>Streptophyta</taxon>
        <taxon>Embryophyta</taxon>
        <taxon>Tracheophyta</taxon>
        <taxon>Spermatophyta</taxon>
        <taxon>Magnoliopsida</taxon>
        <taxon>eudicotyledons</taxon>
        <taxon>Gunneridae</taxon>
        <taxon>Pentapetalae</taxon>
        <taxon>asterids</taxon>
        <taxon>lamiids</taxon>
        <taxon>Lamiales</taxon>
        <taxon>Gesneriaceae</taxon>
        <taxon>Didymocarpoideae</taxon>
        <taxon>Trichosporeae</taxon>
        <taxon>Loxocarpinae</taxon>
        <taxon>Dorcoceras</taxon>
    </lineage>
</organism>
<evidence type="ECO:0000256" key="12">
    <source>
        <dbReference type="RuleBase" id="RU000461"/>
    </source>
</evidence>
<keyword evidence="6 13" id="KW-1133">Transmembrane helix</keyword>
<dbReference type="InterPro" id="IPR017972">
    <property type="entry name" value="Cyt_P450_CS"/>
</dbReference>
<dbReference type="GO" id="GO:0016020">
    <property type="term" value="C:membrane"/>
    <property type="evidence" value="ECO:0007669"/>
    <property type="project" value="UniProtKB-SubCell"/>
</dbReference>
<dbReference type="PRINTS" id="PR00385">
    <property type="entry name" value="P450"/>
</dbReference>
<dbReference type="PANTHER" id="PTHR47950:SF4">
    <property type="entry name" value="GERANIOL 8-HYDROXYLASE-LIKE"/>
    <property type="match status" value="1"/>
</dbReference>
<protein>
    <submittedName>
        <fullName evidence="14">Geraniol 8-hydroxylase-like</fullName>
    </submittedName>
</protein>
<evidence type="ECO:0000256" key="1">
    <source>
        <dbReference type="ARBA" id="ARBA00004167"/>
    </source>
</evidence>
<dbReference type="GO" id="GO:0005506">
    <property type="term" value="F:iron ion binding"/>
    <property type="evidence" value="ECO:0007669"/>
    <property type="project" value="InterPro"/>
</dbReference>
<keyword evidence="15" id="KW-1185">Reference proteome</keyword>
<dbReference type="Pfam" id="PF00067">
    <property type="entry name" value="p450"/>
    <property type="match status" value="1"/>
</dbReference>
<dbReference type="PROSITE" id="PS00086">
    <property type="entry name" value="CYTOCHROME_P450"/>
    <property type="match status" value="1"/>
</dbReference>
<dbReference type="AlphaFoldDB" id="A0A2Z7D8L4"/>
<keyword evidence="7 12" id="KW-0560">Oxidoreductase</keyword>
<dbReference type="InterPro" id="IPR036396">
    <property type="entry name" value="Cyt_P450_sf"/>
</dbReference>
<comment type="subcellular location">
    <subcellularLocation>
        <location evidence="1">Membrane</location>
        <topology evidence="1">Single-pass membrane protein</topology>
    </subcellularLocation>
</comment>
<feature type="transmembrane region" description="Helical" evidence="13">
    <location>
        <begin position="6"/>
        <end position="23"/>
    </location>
</feature>
<dbReference type="CDD" id="cd11073">
    <property type="entry name" value="CYP76-like"/>
    <property type="match status" value="1"/>
</dbReference>
<evidence type="ECO:0000256" key="4">
    <source>
        <dbReference type="ARBA" id="ARBA00022692"/>
    </source>
</evidence>
<evidence type="ECO:0000256" key="5">
    <source>
        <dbReference type="ARBA" id="ARBA00022723"/>
    </source>
</evidence>
<reference evidence="14 15" key="1">
    <citation type="journal article" date="2015" name="Proc. Natl. Acad. Sci. U.S.A.">
        <title>The resurrection genome of Boea hygrometrica: A blueprint for survival of dehydration.</title>
        <authorList>
            <person name="Xiao L."/>
            <person name="Yang G."/>
            <person name="Zhang L."/>
            <person name="Yang X."/>
            <person name="Zhao S."/>
            <person name="Ji Z."/>
            <person name="Zhou Q."/>
            <person name="Hu M."/>
            <person name="Wang Y."/>
            <person name="Chen M."/>
            <person name="Xu Y."/>
            <person name="Jin H."/>
            <person name="Xiao X."/>
            <person name="Hu G."/>
            <person name="Bao F."/>
            <person name="Hu Y."/>
            <person name="Wan P."/>
            <person name="Li L."/>
            <person name="Deng X."/>
            <person name="Kuang T."/>
            <person name="Xiang C."/>
            <person name="Zhu J.K."/>
            <person name="Oliver M.J."/>
            <person name="He Y."/>
        </authorList>
    </citation>
    <scope>NUCLEOTIDE SEQUENCE [LARGE SCALE GENOMIC DNA]</scope>
    <source>
        <strain evidence="15">cv. XS01</strain>
    </source>
</reference>
<keyword evidence="9 12" id="KW-0503">Monooxygenase</keyword>
<evidence type="ECO:0000256" key="10">
    <source>
        <dbReference type="ARBA" id="ARBA00023136"/>
    </source>
</evidence>
<evidence type="ECO:0000256" key="7">
    <source>
        <dbReference type="ARBA" id="ARBA00023002"/>
    </source>
</evidence>
<evidence type="ECO:0000256" key="9">
    <source>
        <dbReference type="ARBA" id="ARBA00023033"/>
    </source>
</evidence>
<dbReference type="InterPro" id="IPR001128">
    <property type="entry name" value="Cyt_P450"/>
</dbReference>
<sequence>MELTVIIFLLLLSIILCTCFYVLSPAPRSIKGNLPPGPYRYPIIGNILDLGRNSHRSTAQLSKVYGPLMSLKLGNVTLMVITSPQLAKEALQKHDQSMYGRANPAVSEVHGHGKVSMIWLPTNDSRWRVLRGICKNHIFSRRRLDETEPLRQENLRKLRDYMQECYDSCGRVVNISSMAFSLSLNLLTSTLFSRDLSPLDSGPEATHDGVMEIVKALIKGVSTANVADYFPIFKFVDPQGIKRRAKAYVGKMFAILDDIISQRLQARWSLSMDSALSNDILDVLLDLSESDQLPQNQIKHLLMDLILAGTEATATTVEWTMAELIRNPTKMAKARHELQTLIGHDKQVQESDISSLPYLNAVVKESMRLHPIGPLLIPHKAETDVEMCGYLIPKNASVMVNVWAIGRDPSIWHDPERFEPERFFDRKIEFKGHDFELIPFGSGRRICPGMTLADRMVHLVVANMIHDFDWKLEGGMKPEELDLNENFTFSLHKAVPLKAIPIKL</sequence>
<evidence type="ECO:0000313" key="14">
    <source>
        <dbReference type="EMBL" id="KZV53588.1"/>
    </source>
</evidence>
<keyword evidence="4 13" id="KW-0812">Transmembrane</keyword>
<proteinExistence type="inferred from homology"/>
<dbReference type="GO" id="GO:0016705">
    <property type="term" value="F:oxidoreductase activity, acting on paired donors, with incorporation or reduction of molecular oxygen"/>
    <property type="evidence" value="ECO:0007669"/>
    <property type="project" value="InterPro"/>
</dbReference>
<dbReference type="PANTHER" id="PTHR47950">
    <property type="entry name" value="CYTOCHROME P450, FAMILY 76, SUBFAMILY C, POLYPEPTIDE 5-RELATED"/>
    <property type="match status" value="1"/>
</dbReference>
<keyword evidence="8 11" id="KW-0408">Iron</keyword>
<evidence type="ECO:0000256" key="8">
    <source>
        <dbReference type="ARBA" id="ARBA00023004"/>
    </source>
</evidence>